<dbReference type="Gene3D" id="2.30.260.10">
    <property type="entry name" value="putative xylanase like domain"/>
    <property type="match status" value="1"/>
</dbReference>
<dbReference type="Gene3D" id="1.10.3670.10">
    <property type="entry name" value="Putative xylanase like domain"/>
    <property type="match status" value="1"/>
</dbReference>
<reference evidence="2 3" key="1">
    <citation type="submission" date="2019-06" db="EMBL/GenBank/DDBJ databases">
        <authorList>
            <person name="Livingstone P."/>
            <person name="Whitworth D."/>
        </authorList>
    </citation>
    <scope>NUCLEOTIDE SEQUENCE [LARGE SCALE GENOMIC DNA]</scope>
    <source>
        <strain evidence="2 3">AM401</strain>
    </source>
</reference>
<proteinExistence type="predicted"/>
<dbReference type="InterPro" id="IPR010846">
    <property type="entry name" value="AmiA-like"/>
</dbReference>
<dbReference type="Proteomes" id="UP000315369">
    <property type="component" value="Unassembled WGS sequence"/>
</dbReference>
<dbReference type="Pfam" id="PF07313">
    <property type="entry name" value="AmiA-like"/>
    <property type="match status" value="1"/>
</dbReference>
<keyword evidence="3" id="KW-1185">Reference proteome</keyword>
<sequence length="318" mass="34402">MTWAVVLAAALATQATPASSTKASATPGAARILDSGSAAAQAATATPARPNGWTGMDASAFAALVSEASNAPLTERLLSMSQRFVNTPYVLSPLGEGAGVDPDPTFRLDAVDCLTFVEQSLALGLARTEPEVAPLLEHIRYAQAPAYEDRNHLMEAQWLPNNIRKGFLRDVTRRFGGEDAVAVTKTLTPVTWQSRSSQALQLPKARQPVGTFAMNMIPLERVMEHARSIPSGTILVVLREDLPLKATRVTHLGFVVQRKGRTYLRHASRGGYNRVVDEDLETFLGRNSRYAKWKVTGVSLFEARRPESSAPGAVVRSP</sequence>
<accession>A0A540WYV9</accession>
<dbReference type="SUPFAM" id="SSF54001">
    <property type="entry name" value="Cysteine proteinases"/>
    <property type="match status" value="1"/>
</dbReference>
<dbReference type="OrthoDB" id="1409585at2"/>
<dbReference type="EMBL" id="VIFM01000075">
    <property type="protein sequence ID" value="TQF14176.1"/>
    <property type="molecule type" value="Genomic_DNA"/>
</dbReference>
<dbReference type="AlphaFoldDB" id="A0A540WYV9"/>
<keyword evidence="1" id="KW-0732">Signal</keyword>
<organism evidence="2 3">
    <name type="scientific">Myxococcus llanfairpwllgwyngyllgogerychwyrndrobwllllantysiliogogogochensis</name>
    <dbReference type="NCBI Taxonomy" id="2590453"/>
    <lineage>
        <taxon>Bacteria</taxon>
        <taxon>Pseudomonadati</taxon>
        <taxon>Myxococcota</taxon>
        <taxon>Myxococcia</taxon>
        <taxon>Myxococcales</taxon>
        <taxon>Cystobacterineae</taxon>
        <taxon>Myxococcaceae</taxon>
        <taxon>Myxococcus</taxon>
    </lineage>
</organism>
<evidence type="ECO:0000256" key="1">
    <source>
        <dbReference type="SAM" id="SignalP"/>
    </source>
</evidence>
<evidence type="ECO:0000313" key="3">
    <source>
        <dbReference type="Proteomes" id="UP000315369"/>
    </source>
</evidence>
<evidence type="ECO:0000313" key="2">
    <source>
        <dbReference type="EMBL" id="TQF14176.1"/>
    </source>
</evidence>
<feature type="chain" id="PRO_5022130181" evidence="1">
    <location>
        <begin position="18"/>
        <end position="318"/>
    </location>
</feature>
<comment type="caution">
    <text evidence="2">The sequence shown here is derived from an EMBL/GenBank/DDBJ whole genome shotgun (WGS) entry which is preliminary data.</text>
</comment>
<protein>
    <submittedName>
        <fullName evidence="2">DUF1460 domain-containing protein</fullName>
    </submittedName>
</protein>
<dbReference type="RefSeq" id="WP_141644113.1">
    <property type="nucleotide sequence ID" value="NZ_VIFM01000075.1"/>
</dbReference>
<name>A0A540WYV9_9BACT</name>
<dbReference type="InterPro" id="IPR038765">
    <property type="entry name" value="Papain-like_cys_pep_sf"/>
</dbReference>
<feature type="signal peptide" evidence="1">
    <location>
        <begin position="1"/>
        <end position="17"/>
    </location>
</feature>
<gene>
    <name evidence="2" type="ORF">FJV41_20010</name>
</gene>